<evidence type="ECO:0000313" key="9">
    <source>
        <dbReference type="Proteomes" id="UP000005710"/>
    </source>
</evidence>
<evidence type="ECO:0000256" key="6">
    <source>
        <dbReference type="SAM" id="MobiDB-lite"/>
    </source>
</evidence>
<evidence type="ECO:0000256" key="1">
    <source>
        <dbReference type="ARBA" id="ARBA00004651"/>
    </source>
</evidence>
<dbReference type="EMBL" id="AENY02000003">
    <property type="protein sequence ID" value="EKP94253.1"/>
    <property type="molecule type" value="Genomic_DNA"/>
</dbReference>
<feature type="transmembrane region" description="Helical" evidence="7">
    <location>
        <begin position="258"/>
        <end position="282"/>
    </location>
</feature>
<name>K6PZL5_9FIRM</name>
<keyword evidence="5 7" id="KW-0472">Membrane</keyword>
<dbReference type="eggNOG" id="COG4177">
    <property type="taxonomic scope" value="Bacteria"/>
</dbReference>
<feature type="transmembrane region" description="Helical" evidence="7">
    <location>
        <begin position="43"/>
        <end position="61"/>
    </location>
</feature>
<dbReference type="HOGENOM" id="CLU_031365_1_1_9"/>
<comment type="subcellular location">
    <subcellularLocation>
        <location evidence="1">Cell membrane</location>
        <topology evidence="1">Multi-pass membrane protein</topology>
    </subcellularLocation>
</comment>
<feature type="transmembrane region" description="Helical" evidence="7">
    <location>
        <begin position="171"/>
        <end position="189"/>
    </location>
</feature>
<dbReference type="InterPro" id="IPR043428">
    <property type="entry name" value="LivM-like"/>
</dbReference>
<feature type="transmembrane region" description="Helical" evidence="7">
    <location>
        <begin position="289"/>
        <end position="307"/>
    </location>
</feature>
<gene>
    <name evidence="8" type="ORF">ThesuDRAFT_01985</name>
</gene>
<feature type="transmembrane region" description="Helical" evidence="7">
    <location>
        <begin position="220"/>
        <end position="238"/>
    </location>
</feature>
<dbReference type="AlphaFoldDB" id="K6PZL5"/>
<dbReference type="Proteomes" id="UP000005710">
    <property type="component" value="Unassembled WGS sequence"/>
</dbReference>
<evidence type="ECO:0000256" key="3">
    <source>
        <dbReference type="ARBA" id="ARBA00022692"/>
    </source>
</evidence>
<comment type="caution">
    <text evidence="8">The sequence shown here is derived from an EMBL/GenBank/DDBJ whole genome shotgun (WGS) entry which is preliminary data.</text>
</comment>
<dbReference type="STRING" id="867903.ThesuDRAFT_01985"/>
<evidence type="ECO:0000256" key="2">
    <source>
        <dbReference type="ARBA" id="ARBA00022475"/>
    </source>
</evidence>
<feature type="region of interest" description="Disordered" evidence="6">
    <location>
        <begin position="332"/>
        <end position="369"/>
    </location>
</feature>
<dbReference type="InterPro" id="IPR001851">
    <property type="entry name" value="ABC_transp_permease"/>
</dbReference>
<dbReference type="OrthoDB" id="9789927at2"/>
<accession>K6PZL5</accession>
<dbReference type="CDD" id="cd06581">
    <property type="entry name" value="TM_PBP1_LivM_like"/>
    <property type="match status" value="1"/>
</dbReference>
<keyword evidence="9" id="KW-1185">Reference proteome</keyword>
<reference evidence="8" key="1">
    <citation type="submission" date="2010-10" db="EMBL/GenBank/DDBJ databases">
        <authorList>
            <consortium name="US DOE Joint Genome Institute (JGI-PGF)"/>
            <person name="Lucas S."/>
            <person name="Copeland A."/>
            <person name="Lapidus A."/>
            <person name="Bruce D."/>
            <person name="Goodwin L."/>
            <person name="Pitluck S."/>
            <person name="Kyrpides N."/>
            <person name="Mavromatis K."/>
            <person name="Detter J.C."/>
            <person name="Han C."/>
            <person name="Land M."/>
            <person name="Hauser L."/>
            <person name="Markowitz V."/>
            <person name="Cheng J.-F."/>
            <person name="Hugenholtz P."/>
            <person name="Woyke T."/>
            <person name="Wu D."/>
            <person name="Pukall R."/>
            <person name="Wahrenburg C."/>
            <person name="Brambilla E."/>
            <person name="Klenk H.-P."/>
            <person name="Eisen J.A."/>
        </authorList>
    </citation>
    <scope>NUCLEOTIDE SEQUENCE [LARGE SCALE GENOMIC DNA]</scope>
    <source>
        <strain evidence="8">DSM 13965</strain>
    </source>
</reference>
<feature type="transmembrane region" description="Helical" evidence="7">
    <location>
        <begin position="91"/>
        <end position="110"/>
    </location>
</feature>
<keyword evidence="3 7" id="KW-0812">Transmembrane</keyword>
<evidence type="ECO:0000256" key="4">
    <source>
        <dbReference type="ARBA" id="ARBA00022989"/>
    </source>
</evidence>
<organism evidence="8 9">
    <name type="scientific">Thermaerobacter subterraneus DSM 13965</name>
    <dbReference type="NCBI Taxonomy" id="867903"/>
    <lineage>
        <taxon>Bacteria</taxon>
        <taxon>Bacillati</taxon>
        <taxon>Bacillota</taxon>
        <taxon>Clostridia</taxon>
        <taxon>Eubacteriales</taxon>
        <taxon>Clostridiales Family XVII. Incertae Sedis</taxon>
        <taxon>Thermaerobacter</taxon>
    </lineage>
</organism>
<dbReference type="GO" id="GO:0015658">
    <property type="term" value="F:branched-chain amino acid transmembrane transporter activity"/>
    <property type="evidence" value="ECO:0007669"/>
    <property type="project" value="InterPro"/>
</dbReference>
<dbReference type="RefSeq" id="WP_006904260.1">
    <property type="nucleotide sequence ID" value="NZ_JH976535.1"/>
</dbReference>
<dbReference type="GO" id="GO:0005886">
    <property type="term" value="C:plasma membrane"/>
    <property type="evidence" value="ECO:0007669"/>
    <property type="project" value="UniProtKB-SubCell"/>
</dbReference>
<keyword evidence="2" id="KW-1003">Cell membrane</keyword>
<evidence type="ECO:0000256" key="7">
    <source>
        <dbReference type="SAM" id="Phobius"/>
    </source>
</evidence>
<feature type="transmembrane region" description="Helical" evidence="7">
    <location>
        <begin position="18"/>
        <end position="37"/>
    </location>
</feature>
<reference evidence="8" key="2">
    <citation type="submission" date="2012-10" db="EMBL/GenBank/DDBJ databases">
        <title>Improved high-quality draft of Thermaerobacter subterraneus C21, DSM 13965.</title>
        <authorList>
            <consortium name="DOE Joint Genome Institute"/>
            <person name="Eisen J."/>
            <person name="Huntemann M."/>
            <person name="Wei C.-L."/>
            <person name="Han J."/>
            <person name="Detter J.C."/>
            <person name="Han C."/>
            <person name="Tapia R."/>
            <person name="Chen A."/>
            <person name="Kyrpides N."/>
            <person name="Mavromatis K."/>
            <person name="Markowitz V."/>
            <person name="Szeto E."/>
            <person name="Ivanova N."/>
            <person name="Mikhailova N."/>
            <person name="Ovchinnikova G."/>
            <person name="Pagani I."/>
            <person name="Pati A."/>
            <person name="Goodwin L."/>
            <person name="Nordberg H.P."/>
            <person name="Cantor M.N."/>
            <person name="Hua S.X."/>
            <person name="Woyke T."/>
            <person name="Eisen J."/>
            <person name="Klenk H.-P."/>
        </authorList>
    </citation>
    <scope>NUCLEOTIDE SEQUENCE [LARGE SCALE GENOMIC DNA]</scope>
    <source>
        <strain evidence="8">DSM 13965</strain>
    </source>
</reference>
<keyword evidence="4 7" id="KW-1133">Transmembrane helix</keyword>
<evidence type="ECO:0000313" key="8">
    <source>
        <dbReference type="EMBL" id="EKP94253.1"/>
    </source>
</evidence>
<feature type="compositionally biased region" description="Gly residues" evidence="6">
    <location>
        <begin position="348"/>
        <end position="369"/>
    </location>
</feature>
<evidence type="ECO:0000256" key="5">
    <source>
        <dbReference type="ARBA" id="ARBA00023136"/>
    </source>
</evidence>
<feature type="compositionally biased region" description="Low complexity" evidence="6">
    <location>
        <begin position="332"/>
        <end position="347"/>
    </location>
</feature>
<dbReference type="PANTHER" id="PTHR30482">
    <property type="entry name" value="HIGH-AFFINITY BRANCHED-CHAIN AMINO ACID TRANSPORT SYSTEM PERMEASE"/>
    <property type="match status" value="1"/>
</dbReference>
<proteinExistence type="predicted"/>
<protein>
    <submittedName>
        <fullName evidence="8">Amino acid/amide ABC transporter membrane protein 2, HAAT family</fullName>
    </submittedName>
</protein>
<dbReference type="Pfam" id="PF02653">
    <property type="entry name" value="BPD_transp_2"/>
    <property type="match status" value="1"/>
</dbReference>
<sequence>MATQAATAGGRGLTRSRVAAGLALVLALAFPALVGYNGYYLEIGFNFFLWAVLGLSLNFILGGTGQYNLGHAAFFAAGAYTTAILNTRLDIPVLVLAPVAALVAGVLAVAVARPIIHLRGDYLLIVTVGFAEIVRITLRNNVFGLTGGSNGILGIDRPVILGFRLAQMSHLYYLSLVLLLLTLFIAVRLENSRIGRAWSYIREDEVAAAAMGIDTGRYKVLAFAVGGALAGLAGNVYAAKMTVIAPESFSFWESVVMFAIVILGGTGSIPGVFLGTFGMVVLPQLFRGLADYRMLVFGAAMVLLMIFRPEGLWPNRRWRLAVRGGDEPAVAAAGAGRPAAGPEAGTGAAAGGGPGSGTGAAAGGAPGGR</sequence>
<dbReference type="PANTHER" id="PTHR30482:SF10">
    <property type="entry name" value="HIGH-AFFINITY BRANCHED-CHAIN AMINO ACID TRANSPORT PROTEIN BRAE"/>
    <property type="match status" value="1"/>
</dbReference>